<evidence type="ECO:0000313" key="1">
    <source>
        <dbReference type="EMBL" id="KAI4463222.1"/>
    </source>
</evidence>
<reference evidence="1" key="1">
    <citation type="submission" date="2022-04" db="EMBL/GenBank/DDBJ databases">
        <title>Chromosome-scale genome assembly of Holotrichia oblita Faldermann.</title>
        <authorList>
            <person name="Rongchong L."/>
        </authorList>
    </citation>
    <scope>NUCLEOTIDE SEQUENCE</scope>
    <source>
        <strain evidence="1">81SQS9</strain>
    </source>
</reference>
<dbReference type="EMBL" id="CM043018">
    <property type="protein sequence ID" value="KAI4463222.1"/>
    <property type="molecule type" value="Genomic_DNA"/>
</dbReference>
<gene>
    <name evidence="1" type="ORF">MML48_4g00004246</name>
</gene>
<protein>
    <submittedName>
        <fullName evidence="1">Uncharacterized protein</fullName>
    </submittedName>
</protein>
<accession>A0ACB9T8S0</accession>
<comment type="caution">
    <text evidence="1">The sequence shown here is derived from an EMBL/GenBank/DDBJ whole genome shotgun (WGS) entry which is preliminary data.</text>
</comment>
<dbReference type="Proteomes" id="UP001056778">
    <property type="component" value="Chromosome 4"/>
</dbReference>
<organism evidence="1 2">
    <name type="scientific">Holotrichia oblita</name>
    <name type="common">Chafer beetle</name>
    <dbReference type="NCBI Taxonomy" id="644536"/>
    <lineage>
        <taxon>Eukaryota</taxon>
        <taxon>Metazoa</taxon>
        <taxon>Ecdysozoa</taxon>
        <taxon>Arthropoda</taxon>
        <taxon>Hexapoda</taxon>
        <taxon>Insecta</taxon>
        <taxon>Pterygota</taxon>
        <taxon>Neoptera</taxon>
        <taxon>Endopterygota</taxon>
        <taxon>Coleoptera</taxon>
        <taxon>Polyphaga</taxon>
        <taxon>Scarabaeiformia</taxon>
        <taxon>Scarabaeidae</taxon>
        <taxon>Melolonthinae</taxon>
        <taxon>Holotrichia</taxon>
    </lineage>
</organism>
<sequence>MQRNHKEEKQVKEFMSLPMKDGKRSLIIKQLRNEGAFQMYLLNNHKVEEEVNYPCPFCKIILSKNYLRRHTKLCKLRKLNESETLENPYQSLAASQTLVAMASNTSKTISKLNIRNEVFSIMRPDDITYIVKTDPLIALYGEVYLKKHNKKQMRHPCSNEMRELARLLMQIRYRLQISDCSLADILVPENFDTIVISAKVVGGFNEVDKTFKAPSVSMHLGTSLKKVCDILYAELLKKNGDFLSEHDEAKIQNVERLKQLIVSQWTNEVAGLALKDLNEKKWNKPVVLPLTKDILKFKDYVFAKPVGAQKTLADSKNNRCI</sequence>
<name>A0ACB9T8S0_HOLOL</name>
<keyword evidence="2" id="KW-1185">Reference proteome</keyword>
<evidence type="ECO:0000313" key="2">
    <source>
        <dbReference type="Proteomes" id="UP001056778"/>
    </source>
</evidence>
<proteinExistence type="predicted"/>